<proteinExistence type="predicted"/>
<dbReference type="InterPro" id="IPR001387">
    <property type="entry name" value="Cro/C1-type_HTH"/>
</dbReference>
<name>A0A346B2Q5_9FIRM</name>
<gene>
    <name evidence="3" type="ORF">DKB62_07525</name>
</gene>
<dbReference type="GO" id="GO:0003677">
    <property type="term" value="F:DNA binding"/>
    <property type="evidence" value="ECO:0007669"/>
    <property type="project" value="UniProtKB-KW"/>
</dbReference>
<dbReference type="SUPFAM" id="SSF47413">
    <property type="entry name" value="lambda repressor-like DNA-binding domains"/>
    <property type="match status" value="1"/>
</dbReference>
<keyword evidence="4" id="KW-1185">Reference proteome</keyword>
<dbReference type="KEGG" id="meg:DKB62_07525"/>
<evidence type="ECO:0000313" key="3">
    <source>
        <dbReference type="EMBL" id="AXL22398.1"/>
    </source>
</evidence>
<dbReference type="AlphaFoldDB" id="A0A346B2Q5"/>
<dbReference type="PANTHER" id="PTHR46558:SF4">
    <property type="entry name" value="DNA-BIDING PHAGE PROTEIN"/>
    <property type="match status" value="1"/>
</dbReference>
<dbReference type="InterPro" id="IPR010982">
    <property type="entry name" value="Lambda_DNA-bd_dom_sf"/>
</dbReference>
<dbReference type="PROSITE" id="PS50943">
    <property type="entry name" value="HTH_CROC1"/>
    <property type="match status" value="1"/>
</dbReference>
<dbReference type="EMBL" id="CP029462">
    <property type="protein sequence ID" value="AXL22398.1"/>
    <property type="molecule type" value="Genomic_DNA"/>
</dbReference>
<dbReference type="Pfam" id="PF01381">
    <property type="entry name" value="HTH_3"/>
    <property type="match status" value="1"/>
</dbReference>
<dbReference type="PANTHER" id="PTHR46558">
    <property type="entry name" value="TRACRIPTIONAL REGULATORY PROTEIN-RELATED-RELATED"/>
    <property type="match status" value="1"/>
</dbReference>
<organism evidence="3 4">
    <name type="scientific">Megasphaera stantonii</name>
    <dbReference type="NCBI Taxonomy" id="2144175"/>
    <lineage>
        <taxon>Bacteria</taxon>
        <taxon>Bacillati</taxon>
        <taxon>Bacillota</taxon>
        <taxon>Negativicutes</taxon>
        <taxon>Veillonellales</taxon>
        <taxon>Veillonellaceae</taxon>
        <taxon>Megasphaera</taxon>
    </lineage>
</organism>
<dbReference type="CDD" id="cd00093">
    <property type="entry name" value="HTH_XRE"/>
    <property type="match status" value="1"/>
</dbReference>
<dbReference type="Gene3D" id="1.10.260.40">
    <property type="entry name" value="lambda repressor-like DNA-binding domains"/>
    <property type="match status" value="1"/>
</dbReference>
<evidence type="ECO:0000256" key="1">
    <source>
        <dbReference type="ARBA" id="ARBA00023125"/>
    </source>
</evidence>
<dbReference type="SMART" id="SM00530">
    <property type="entry name" value="HTH_XRE"/>
    <property type="match status" value="1"/>
</dbReference>
<feature type="domain" description="HTH cro/C1-type" evidence="2">
    <location>
        <begin position="12"/>
        <end position="66"/>
    </location>
</feature>
<protein>
    <submittedName>
        <fullName evidence="3">XRE family transcriptional regulator</fullName>
    </submittedName>
</protein>
<reference evidence="3 4" key="1">
    <citation type="submission" date="2018-05" db="EMBL/GenBank/DDBJ databases">
        <title>Complete genome sequence of Megasphaera sp. AJH120T, isolated from the ceca of a chicken.</title>
        <authorList>
            <person name="Maki J."/>
            <person name="Looft T."/>
        </authorList>
    </citation>
    <scope>NUCLEOTIDE SEQUENCE [LARGE SCALE GENOMIC DNA]</scope>
    <source>
        <strain evidence="3 4">AJH120</strain>
    </source>
</reference>
<dbReference type="Proteomes" id="UP000254337">
    <property type="component" value="Chromosome"/>
</dbReference>
<evidence type="ECO:0000259" key="2">
    <source>
        <dbReference type="PROSITE" id="PS50943"/>
    </source>
</evidence>
<keyword evidence="1" id="KW-0238">DNA-binding</keyword>
<dbReference type="OrthoDB" id="1623336at2"/>
<accession>A0A346B2Q5</accession>
<evidence type="ECO:0000313" key="4">
    <source>
        <dbReference type="Proteomes" id="UP000254337"/>
    </source>
</evidence>
<sequence length="236" mass="27033">MMHISEEIGKKINIFRKKKGWTVQELGDAICKSKATVSKYEKGQISLDVDTLYDIAAALGVSPEQLLYYAPEPEPVRQEDAVPSFFQGIRRLYMYTFDGRNNSLSRSLIEIGGKQADNTYKVMMYMTYDDVSQYQHCENTYTGRMVHYDALTRLVFQNRDTPMEQYTINMLASYLDAPYKWVLNYGLSSRPFMPIAAKALITKKPAAETADFIKALHISKEDIRILKLYNMLAVTG</sequence>